<keyword evidence="5" id="KW-1185">Reference proteome</keyword>
<dbReference type="GO" id="GO:0005737">
    <property type="term" value="C:cytoplasm"/>
    <property type="evidence" value="ECO:0007669"/>
    <property type="project" value="TreeGrafter"/>
</dbReference>
<evidence type="ECO:0000313" key="5">
    <source>
        <dbReference type="Proteomes" id="UP001359559"/>
    </source>
</evidence>
<dbReference type="InterPro" id="IPR023210">
    <property type="entry name" value="NADP_OxRdtase_dom"/>
</dbReference>
<accession>A0AAN9P4E1</accession>
<dbReference type="Proteomes" id="UP001359559">
    <property type="component" value="Unassembled WGS sequence"/>
</dbReference>
<evidence type="ECO:0000259" key="3">
    <source>
        <dbReference type="Pfam" id="PF00248"/>
    </source>
</evidence>
<dbReference type="Pfam" id="PF00248">
    <property type="entry name" value="Aldo_ket_red"/>
    <property type="match status" value="1"/>
</dbReference>
<dbReference type="GO" id="GO:0016491">
    <property type="term" value="F:oxidoreductase activity"/>
    <property type="evidence" value="ECO:0007669"/>
    <property type="project" value="UniProtKB-KW"/>
</dbReference>
<dbReference type="InterPro" id="IPR036812">
    <property type="entry name" value="NAD(P)_OxRdtase_dom_sf"/>
</dbReference>
<proteinExistence type="predicted"/>
<evidence type="ECO:0000313" key="4">
    <source>
        <dbReference type="EMBL" id="KAK7285122.1"/>
    </source>
</evidence>
<dbReference type="Gene3D" id="3.20.20.100">
    <property type="entry name" value="NADP-dependent oxidoreductase domain"/>
    <property type="match status" value="1"/>
</dbReference>
<dbReference type="EMBL" id="JAYKXN010000005">
    <property type="protein sequence ID" value="KAK7285122.1"/>
    <property type="molecule type" value="Genomic_DNA"/>
</dbReference>
<dbReference type="AlphaFoldDB" id="A0AAN9P4E1"/>
<dbReference type="PANTHER" id="PTHR43625:SF99">
    <property type="entry name" value="ALDO-KETO REDUCTASE 1-RELATED"/>
    <property type="match status" value="1"/>
</dbReference>
<feature type="domain" description="NADP-dependent oxidoreductase" evidence="3">
    <location>
        <begin position="24"/>
        <end position="81"/>
    </location>
</feature>
<dbReference type="SUPFAM" id="SSF51430">
    <property type="entry name" value="NAD(P)-linked oxidoreductase"/>
    <property type="match status" value="1"/>
</dbReference>
<sequence>MAEEAGTMHIPQVKLGTQGFQVSKLGFGCMSLSGAYNKAIPEEEGISVIKRAFSKGITFFDTSDIYGKNNANEHLVGKVNKSFLICILIFQYPSFI</sequence>
<keyword evidence="1" id="KW-0521">NADP</keyword>
<reference evidence="4 5" key="1">
    <citation type="submission" date="2024-01" db="EMBL/GenBank/DDBJ databases">
        <title>The genomes of 5 underutilized Papilionoideae crops provide insights into root nodulation and disease resistance.</title>
        <authorList>
            <person name="Yuan L."/>
        </authorList>
    </citation>
    <scope>NUCLEOTIDE SEQUENCE [LARGE SCALE GENOMIC DNA]</scope>
    <source>
        <strain evidence="4">LY-2023</strain>
        <tissue evidence="4">Leaf</tissue>
    </source>
</reference>
<name>A0AAN9P4E1_CLITE</name>
<gene>
    <name evidence="4" type="ORF">RJT34_19882</name>
</gene>
<protein>
    <recommendedName>
        <fullName evidence="3">NADP-dependent oxidoreductase domain-containing protein</fullName>
    </recommendedName>
</protein>
<organism evidence="4 5">
    <name type="scientific">Clitoria ternatea</name>
    <name type="common">Butterfly pea</name>
    <dbReference type="NCBI Taxonomy" id="43366"/>
    <lineage>
        <taxon>Eukaryota</taxon>
        <taxon>Viridiplantae</taxon>
        <taxon>Streptophyta</taxon>
        <taxon>Embryophyta</taxon>
        <taxon>Tracheophyta</taxon>
        <taxon>Spermatophyta</taxon>
        <taxon>Magnoliopsida</taxon>
        <taxon>eudicotyledons</taxon>
        <taxon>Gunneridae</taxon>
        <taxon>Pentapetalae</taxon>
        <taxon>rosids</taxon>
        <taxon>fabids</taxon>
        <taxon>Fabales</taxon>
        <taxon>Fabaceae</taxon>
        <taxon>Papilionoideae</taxon>
        <taxon>50 kb inversion clade</taxon>
        <taxon>NPAAA clade</taxon>
        <taxon>indigoferoid/millettioid clade</taxon>
        <taxon>Phaseoleae</taxon>
        <taxon>Clitoria</taxon>
    </lineage>
</organism>
<comment type="caution">
    <text evidence="4">The sequence shown here is derived from an EMBL/GenBank/DDBJ whole genome shotgun (WGS) entry which is preliminary data.</text>
</comment>
<dbReference type="PANTHER" id="PTHR43625">
    <property type="entry name" value="AFLATOXIN B1 ALDEHYDE REDUCTASE"/>
    <property type="match status" value="1"/>
</dbReference>
<evidence type="ECO:0000256" key="2">
    <source>
        <dbReference type="ARBA" id="ARBA00023002"/>
    </source>
</evidence>
<keyword evidence="2" id="KW-0560">Oxidoreductase</keyword>
<evidence type="ECO:0000256" key="1">
    <source>
        <dbReference type="ARBA" id="ARBA00022857"/>
    </source>
</evidence>
<dbReference type="InterPro" id="IPR050791">
    <property type="entry name" value="Aldo-Keto_reductase"/>
</dbReference>